<dbReference type="SUPFAM" id="SSF48452">
    <property type="entry name" value="TPR-like"/>
    <property type="match status" value="1"/>
</dbReference>
<dbReference type="InterPro" id="IPR011990">
    <property type="entry name" value="TPR-like_helical_dom_sf"/>
</dbReference>
<evidence type="ECO:0008006" key="3">
    <source>
        <dbReference type="Google" id="ProtNLM"/>
    </source>
</evidence>
<dbReference type="InterPro" id="IPR038883">
    <property type="entry name" value="AN11006-like"/>
</dbReference>
<name>A0ABR1L7F6_9PEZI</name>
<organism evidence="1 2">
    <name type="scientific">Phyllosticta citricarpa</name>
    <dbReference type="NCBI Taxonomy" id="55181"/>
    <lineage>
        <taxon>Eukaryota</taxon>
        <taxon>Fungi</taxon>
        <taxon>Dikarya</taxon>
        <taxon>Ascomycota</taxon>
        <taxon>Pezizomycotina</taxon>
        <taxon>Dothideomycetes</taxon>
        <taxon>Dothideomycetes incertae sedis</taxon>
        <taxon>Botryosphaeriales</taxon>
        <taxon>Phyllostictaceae</taxon>
        <taxon>Phyllosticta</taxon>
    </lineage>
</organism>
<dbReference type="Proteomes" id="UP001365128">
    <property type="component" value="Unassembled WGS sequence"/>
</dbReference>
<gene>
    <name evidence="1" type="ORF">IWX46DRAFT_534518</name>
</gene>
<sequence length="397" mass="46065">MSTSSPSHFLNLPAEIREEIFSHVLSPSAARIELPDDYVKYRFHLGLFRVNRQVYREARHVFYRLNTFVRIETPWPEAKQHITEEGRVPLVVCGDEAEVFEHAHLWVDIEPFQYSYPLDKSCNMVLLLDDLAAFCKTWYYSDLTHPGLNMHLRLTLRLRNPHNIDDQDSKLPKSLQQKLLEPFGCIKSLNDTRIIGQYDESVFQALRAAQAIPNESPEECLEKATRLKDAGNLALKKNEPREAIRLYEEAFLAIHIVCCGRRRSIWGNAHFETILGSGQYESQHGQLVRLILRVKLVANIMQAYIKLENWEEVKFWGMRSIQLMRESMGMDPYDEDDEPMLGFAAANEMGKIYYRTGLACKYMENTEQARKLFRVAARYLPRDPLVARDLASVALRI</sequence>
<comment type="caution">
    <text evidence="1">The sequence shown here is derived from an EMBL/GenBank/DDBJ whole genome shotgun (WGS) entry which is preliminary data.</text>
</comment>
<dbReference type="PANTHER" id="PTHR42085">
    <property type="entry name" value="F-BOX DOMAIN-CONTAINING PROTEIN"/>
    <property type="match status" value="1"/>
</dbReference>
<accession>A0ABR1L7F6</accession>
<dbReference type="Gene3D" id="1.25.40.10">
    <property type="entry name" value="Tetratricopeptide repeat domain"/>
    <property type="match status" value="1"/>
</dbReference>
<keyword evidence="2" id="KW-1185">Reference proteome</keyword>
<evidence type="ECO:0000313" key="1">
    <source>
        <dbReference type="EMBL" id="KAK7531178.1"/>
    </source>
</evidence>
<evidence type="ECO:0000313" key="2">
    <source>
        <dbReference type="Proteomes" id="UP001365128"/>
    </source>
</evidence>
<protein>
    <recommendedName>
        <fullName evidence="3">Tetratricopeptide-like helical</fullName>
    </recommendedName>
</protein>
<dbReference type="PANTHER" id="PTHR42085:SF1">
    <property type="entry name" value="F-BOX DOMAIN-CONTAINING PROTEIN"/>
    <property type="match status" value="1"/>
</dbReference>
<dbReference type="EMBL" id="JBBPDW010000056">
    <property type="protein sequence ID" value="KAK7531178.1"/>
    <property type="molecule type" value="Genomic_DNA"/>
</dbReference>
<proteinExistence type="predicted"/>
<reference evidence="1 2" key="1">
    <citation type="submission" date="2024-04" db="EMBL/GenBank/DDBJ databases">
        <title>Phyllosticta paracitricarpa is synonymous to the EU quarantine fungus P. citricarpa based on phylogenomic analyses.</title>
        <authorList>
            <consortium name="Lawrence Berkeley National Laboratory"/>
            <person name="Van Ingen-Buijs V.A."/>
            <person name="Van Westerhoven A.C."/>
            <person name="Haridas S."/>
            <person name="Skiadas P."/>
            <person name="Martin F."/>
            <person name="Groenewald J.Z."/>
            <person name="Crous P.W."/>
            <person name="Seidl M.F."/>
        </authorList>
    </citation>
    <scope>NUCLEOTIDE SEQUENCE [LARGE SCALE GENOMIC DNA]</scope>
    <source>
        <strain evidence="1 2">CBS 122670</strain>
    </source>
</reference>